<protein>
    <submittedName>
        <fullName evidence="1">Uncharacterized protein</fullName>
    </submittedName>
</protein>
<dbReference type="EMBL" id="GBRH01224214">
    <property type="protein sequence ID" value="JAD73681.1"/>
    <property type="molecule type" value="Transcribed_RNA"/>
</dbReference>
<accession>A0A0A9CDN9</accession>
<dbReference type="AlphaFoldDB" id="A0A0A9CDN9"/>
<organism evidence="1">
    <name type="scientific">Arundo donax</name>
    <name type="common">Giant reed</name>
    <name type="synonym">Donax arundinaceus</name>
    <dbReference type="NCBI Taxonomy" id="35708"/>
    <lineage>
        <taxon>Eukaryota</taxon>
        <taxon>Viridiplantae</taxon>
        <taxon>Streptophyta</taxon>
        <taxon>Embryophyta</taxon>
        <taxon>Tracheophyta</taxon>
        <taxon>Spermatophyta</taxon>
        <taxon>Magnoliopsida</taxon>
        <taxon>Liliopsida</taxon>
        <taxon>Poales</taxon>
        <taxon>Poaceae</taxon>
        <taxon>PACMAD clade</taxon>
        <taxon>Arundinoideae</taxon>
        <taxon>Arundineae</taxon>
        <taxon>Arundo</taxon>
    </lineage>
</organism>
<reference evidence="1" key="2">
    <citation type="journal article" date="2015" name="Data Brief">
        <title>Shoot transcriptome of the giant reed, Arundo donax.</title>
        <authorList>
            <person name="Barrero R.A."/>
            <person name="Guerrero F.D."/>
            <person name="Moolhuijzen P."/>
            <person name="Goolsby J.A."/>
            <person name="Tidwell J."/>
            <person name="Bellgard S.E."/>
            <person name="Bellgard M.I."/>
        </authorList>
    </citation>
    <scope>NUCLEOTIDE SEQUENCE</scope>
    <source>
        <tissue evidence="1">Shoot tissue taken approximately 20 cm above the soil surface</tissue>
    </source>
</reference>
<reference evidence="1" key="1">
    <citation type="submission" date="2014-09" db="EMBL/GenBank/DDBJ databases">
        <authorList>
            <person name="Magalhaes I.L.F."/>
            <person name="Oliveira U."/>
            <person name="Santos F.R."/>
            <person name="Vidigal T.H.D.A."/>
            <person name="Brescovit A.D."/>
            <person name="Santos A.J."/>
        </authorList>
    </citation>
    <scope>NUCLEOTIDE SEQUENCE</scope>
    <source>
        <tissue evidence="1">Shoot tissue taken approximately 20 cm above the soil surface</tissue>
    </source>
</reference>
<evidence type="ECO:0000313" key="1">
    <source>
        <dbReference type="EMBL" id="JAD73681.1"/>
    </source>
</evidence>
<sequence>MLVSLLGWIWRPQAFLPSSSQADLRQPTSSYHVEMILGSFSSTQRGMCSASGTIRHMAMTHVTGCWCMIQFVCMRPAIVMRMS</sequence>
<name>A0A0A9CDN9_ARUDO</name>
<proteinExistence type="predicted"/>